<keyword evidence="4" id="KW-1185">Reference proteome</keyword>
<evidence type="ECO:0000256" key="2">
    <source>
        <dbReference type="SAM" id="SignalP"/>
    </source>
</evidence>
<feature type="signal peptide" evidence="2">
    <location>
        <begin position="1"/>
        <end position="21"/>
    </location>
</feature>
<reference evidence="3 4" key="1">
    <citation type="submission" date="2018-05" db="EMBL/GenBank/DDBJ databases">
        <title>Flavobacterium sp. MEBiC07310.</title>
        <authorList>
            <person name="Baek K."/>
        </authorList>
    </citation>
    <scope>NUCLEOTIDE SEQUENCE [LARGE SCALE GENOMIC DNA]</scope>
    <source>
        <strain evidence="3 4">MEBiC07310</strain>
    </source>
</reference>
<dbReference type="AlphaFoldDB" id="A0A2U8QX60"/>
<evidence type="ECO:0000313" key="4">
    <source>
        <dbReference type="Proteomes" id="UP000245429"/>
    </source>
</evidence>
<evidence type="ECO:0000313" key="3">
    <source>
        <dbReference type="EMBL" id="AWM14758.1"/>
    </source>
</evidence>
<dbReference type="PROSITE" id="PS50297">
    <property type="entry name" value="ANK_REP_REGION"/>
    <property type="match status" value="2"/>
</dbReference>
<dbReference type="EMBL" id="CP029463">
    <property type="protein sequence ID" value="AWM14758.1"/>
    <property type="molecule type" value="Genomic_DNA"/>
</dbReference>
<sequence length="128" mass="13859">MKKTIGYLGLALVMATTAVSASDFNVSHTAVSEMYDSKPLCAAISKGDLEAVKIMIEYGADVNETTTRGMTPLMYAAMYNNTGIMNLLIEKGADLEKEDYQGLTALDHAKRSNSNEAAQLLTKAMKKK</sequence>
<dbReference type="Proteomes" id="UP000245429">
    <property type="component" value="Chromosome"/>
</dbReference>
<dbReference type="OrthoDB" id="1374157at2"/>
<dbReference type="KEGG" id="fse:DI487_13425"/>
<accession>A0A2U8QX60</accession>
<keyword evidence="1" id="KW-0040">ANK repeat</keyword>
<name>A0A2U8QX60_9FLAO</name>
<dbReference type="InterPro" id="IPR036770">
    <property type="entry name" value="Ankyrin_rpt-contain_sf"/>
</dbReference>
<proteinExistence type="predicted"/>
<dbReference type="RefSeq" id="WP_109570096.1">
    <property type="nucleotide sequence ID" value="NZ_CP029463.1"/>
</dbReference>
<dbReference type="PROSITE" id="PS50088">
    <property type="entry name" value="ANK_REPEAT"/>
    <property type="match status" value="2"/>
</dbReference>
<gene>
    <name evidence="3" type="ORF">DI487_13425</name>
</gene>
<dbReference type="PANTHER" id="PTHR22677:SF4">
    <property type="entry name" value="USHER SYNDROME TYPE-1G PROTEIN-LIKE PROTEIN"/>
    <property type="match status" value="1"/>
</dbReference>
<dbReference type="Pfam" id="PF12796">
    <property type="entry name" value="Ank_2"/>
    <property type="match status" value="1"/>
</dbReference>
<dbReference type="SUPFAM" id="SSF48403">
    <property type="entry name" value="Ankyrin repeat"/>
    <property type="match status" value="1"/>
</dbReference>
<evidence type="ECO:0000256" key="1">
    <source>
        <dbReference type="PROSITE-ProRule" id="PRU00023"/>
    </source>
</evidence>
<keyword evidence="2" id="KW-0732">Signal</keyword>
<dbReference type="PANTHER" id="PTHR22677">
    <property type="entry name" value="ANKYRIN REPEAT DOMAIN-CONTAINING PROTEIN 60"/>
    <property type="match status" value="1"/>
</dbReference>
<feature type="repeat" description="ANK" evidence="1">
    <location>
        <begin position="68"/>
        <end position="100"/>
    </location>
</feature>
<dbReference type="Gene3D" id="1.25.40.20">
    <property type="entry name" value="Ankyrin repeat-containing domain"/>
    <property type="match status" value="1"/>
</dbReference>
<feature type="chain" id="PRO_5015868787" evidence="2">
    <location>
        <begin position="22"/>
        <end position="128"/>
    </location>
</feature>
<feature type="repeat" description="ANK" evidence="1">
    <location>
        <begin position="35"/>
        <end position="67"/>
    </location>
</feature>
<dbReference type="InterPro" id="IPR039323">
    <property type="entry name" value="ANKRD_45/46/60"/>
</dbReference>
<dbReference type="SMART" id="SM00248">
    <property type="entry name" value="ANK"/>
    <property type="match status" value="2"/>
</dbReference>
<dbReference type="InterPro" id="IPR002110">
    <property type="entry name" value="Ankyrin_rpt"/>
</dbReference>
<protein>
    <submittedName>
        <fullName evidence="3">Ankyrin repeat domain-containing protein</fullName>
    </submittedName>
</protein>
<organism evidence="3 4">
    <name type="scientific">Flavobacterium sediminis</name>
    <dbReference type="NCBI Taxonomy" id="2201181"/>
    <lineage>
        <taxon>Bacteria</taxon>
        <taxon>Pseudomonadati</taxon>
        <taxon>Bacteroidota</taxon>
        <taxon>Flavobacteriia</taxon>
        <taxon>Flavobacteriales</taxon>
        <taxon>Flavobacteriaceae</taxon>
        <taxon>Flavobacterium</taxon>
    </lineage>
</organism>